<protein>
    <submittedName>
        <fullName evidence="3">HNH endonuclease</fullName>
    </submittedName>
</protein>
<keyword evidence="3" id="KW-0255">Endonuclease</keyword>
<name>A0A931CUN1_9MICC</name>
<evidence type="ECO:0000313" key="3">
    <source>
        <dbReference type="EMBL" id="MBG0741264.1"/>
    </source>
</evidence>
<feature type="domain" description="HNH nuclease" evidence="2">
    <location>
        <begin position="359"/>
        <end position="415"/>
    </location>
</feature>
<feature type="region of interest" description="Disordered" evidence="1">
    <location>
        <begin position="417"/>
        <end position="482"/>
    </location>
</feature>
<dbReference type="CDD" id="cd00085">
    <property type="entry name" value="HNHc"/>
    <property type="match status" value="1"/>
</dbReference>
<dbReference type="Proteomes" id="UP000655366">
    <property type="component" value="Unassembled WGS sequence"/>
</dbReference>
<dbReference type="EMBL" id="JADNYM010000027">
    <property type="protein sequence ID" value="MBG0741264.1"/>
    <property type="molecule type" value="Genomic_DNA"/>
</dbReference>
<keyword evidence="3" id="KW-0540">Nuclease</keyword>
<evidence type="ECO:0000259" key="2">
    <source>
        <dbReference type="SMART" id="SM00507"/>
    </source>
</evidence>
<evidence type="ECO:0000313" key="4">
    <source>
        <dbReference type="Proteomes" id="UP000655366"/>
    </source>
</evidence>
<reference evidence="3 4" key="1">
    <citation type="submission" date="2020-11" db="EMBL/GenBank/DDBJ databases">
        <title>Arthrobacter antarcticus sp. nov., isolated from Antarctic Soil.</title>
        <authorList>
            <person name="Li J."/>
        </authorList>
    </citation>
    <scope>NUCLEOTIDE SEQUENCE [LARGE SCALE GENOMIC DNA]</scope>
    <source>
        <strain evidence="3 4">Z1-20</strain>
    </source>
</reference>
<gene>
    <name evidence="3" type="ORF">IV500_18005</name>
</gene>
<proteinExistence type="predicted"/>
<evidence type="ECO:0000256" key="1">
    <source>
        <dbReference type="SAM" id="MobiDB-lite"/>
    </source>
</evidence>
<comment type="caution">
    <text evidence="3">The sequence shown here is derived from an EMBL/GenBank/DDBJ whole genome shotgun (WGS) entry which is preliminary data.</text>
</comment>
<accession>A0A931CUN1</accession>
<dbReference type="GO" id="GO:0004519">
    <property type="term" value="F:endonuclease activity"/>
    <property type="evidence" value="ECO:0007669"/>
    <property type="project" value="UniProtKB-KW"/>
</dbReference>
<dbReference type="Pfam" id="PF01844">
    <property type="entry name" value="HNH"/>
    <property type="match status" value="1"/>
</dbReference>
<dbReference type="SMART" id="SM00507">
    <property type="entry name" value="HNHc"/>
    <property type="match status" value="1"/>
</dbReference>
<organism evidence="3 4">
    <name type="scientific">Arthrobacter terrae</name>
    <dbReference type="NCBI Taxonomy" id="2935737"/>
    <lineage>
        <taxon>Bacteria</taxon>
        <taxon>Bacillati</taxon>
        <taxon>Actinomycetota</taxon>
        <taxon>Actinomycetes</taxon>
        <taxon>Micrococcales</taxon>
        <taxon>Micrococcaceae</taxon>
        <taxon>Arthrobacter</taxon>
    </lineage>
</organism>
<dbReference type="GO" id="GO:0008270">
    <property type="term" value="F:zinc ion binding"/>
    <property type="evidence" value="ECO:0007669"/>
    <property type="project" value="InterPro"/>
</dbReference>
<dbReference type="AlphaFoldDB" id="A0A931CUN1"/>
<feature type="compositionally biased region" description="Polar residues" evidence="1">
    <location>
        <begin position="448"/>
        <end position="461"/>
    </location>
</feature>
<sequence length="494" mass="54149">MIRDWIAQLAVMDPEDFDDRERVGLLRADEELKSALCASQARVAAAFDASQRRAREYPPISVEKLGSRFAKELADKRAQKLAHGIGREIALARHEAPDKGNQLLGLAKVLVTEMPHTFTALATGKLNEYRAILLVRETACLSLEDRKTVDTELAADTGTMEGMGYKRVTAEAKRVAYRLDPNSAIARNAKAVNDRHVSLRPAPDAMVRLSALLPVAEGVAVYGSLAREADTLRAGGDHRGRGQIMADTLVRRSTGTCGGITGVEIQLVMTDRTLFQSDSEPAHLTGYGIVPAHWARNIIHNTKNDDTKTSANNCTGAGAGLAAALEDPAFRVWIRRLYTAPGTGQLVAMDSKERLFPPGLRRFIIARDQTCRTPYCDAPIRHIDHIIPHHNKQKGKRGAETSELNGQGLCERCNLQKETPGWTSTPQPNPERPRPPAGEGSASRHTVHITTPLGNVYTSTAPALPGKDRSNSQAAVMKRRRTLRKRRARLIFPT</sequence>
<dbReference type="GO" id="GO:0003676">
    <property type="term" value="F:nucleic acid binding"/>
    <property type="evidence" value="ECO:0007669"/>
    <property type="project" value="InterPro"/>
</dbReference>
<dbReference type="InterPro" id="IPR002711">
    <property type="entry name" value="HNH"/>
</dbReference>
<keyword evidence="3" id="KW-0378">Hydrolase</keyword>
<keyword evidence="4" id="KW-1185">Reference proteome</keyword>
<dbReference type="InterPro" id="IPR003615">
    <property type="entry name" value="HNH_nuc"/>
</dbReference>